<dbReference type="SMR" id="A0A125W9Y2"/>
<dbReference type="RefSeq" id="WP_002355833.1">
    <property type="nucleotide sequence ID" value="NZ_GL454411.1"/>
</dbReference>
<dbReference type="HOGENOM" id="CLU_108507_0_0_9"/>
<reference evidence="1 2" key="1">
    <citation type="submission" date="2010-07" db="EMBL/GenBank/DDBJ databases">
        <authorList>
            <person name="Sid Ahmed O."/>
        </authorList>
    </citation>
    <scope>NUCLEOTIDE SEQUENCE [LARGE SCALE GENOMIC DNA]</scope>
    <source>
        <strain evidence="1 2">TX4248</strain>
    </source>
</reference>
<name>A0A125W9Y2_ENTFL</name>
<dbReference type="EMBL" id="AEBR01000005">
    <property type="protein sequence ID" value="EFM84189.1"/>
    <property type="molecule type" value="Genomic_DNA"/>
</dbReference>
<sequence length="174" mass="20052">MSEFFIQEQQLGKVTRTIVKDQAGRSLFLLVGRWGTRGDALSLYAMNGEILASIKQVSWTFGTRFELYQRFEKVGTLRKLFNLNADFYYVQGLHWAVVGDIKAHQYSIYQVHKKIMSMDKTMLCTGDYFVLTVANDEDAPLCICIAAVLDYWLYNKKKQKTSDDFGLDFDPLTD</sequence>
<evidence type="ECO:0008006" key="3">
    <source>
        <dbReference type="Google" id="ProtNLM"/>
    </source>
</evidence>
<evidence type="ECO:0000313" key="2">
    <source>
        <dbReference type="Proteomes" id="UP000004846"/>
    </source>
</evidence>
<proteinExistence type="predicted"/>
<organism evidence="1 2">
    <name type="scientific">Enterococcus faecalis TX4248</name>
    <dbReference type="NCBI Taxonomy" id="749495"/>
    <lineage>
        <taxon>Bacteria</taxon>
        <taxon>Bacillati</taxon>
        <taxon>Bacillota</taxon>
        <taxon>Bacilli</taxon>
        <taxon>Lactobacillales</taxon>
        <taxon>Enterococcaceae</taxon>
        <taxon>Enterococcus</taxon>
    </lineage>
</organism>
<evidence type="ECO:0000313" key="1">
    <source>
        <dbReference type="EMBL" id="EFM84189.1"/>
    </source>
</evidence>
<dbReference type="SUPFAM" id="SSF54518">
    <property type="entry name" value="Tubby C-terminal domain-like"/>
    <property type="match status" value="1"/>
</dbReference>
<dbReference type="InterPro" id="IPR025659">
    <property type="entry name" value="Tubby-like_C"/>
</dbReference>
<dbReference type="Proteomes" id="UP000004846">
    <property type="component" value="Unassembled WGS sequence"/>
</dbReference>
<protein>
    <recommendedName>
        <fullName evidence="3">Tubby C 2</fullName>
    </recommendedName>
</protein>
<dbReference type="Pfam" id="PF04525">
    <property type="entry name" value="LOR"/>
    <property type="match status" value="1"/>
</dbReference>
<dbReference type="GeneID" id="60893282"/>
<comment type="caution">
    <text evidence="1">The sequence shown here is derived from an EMBL/GenBank/DDBJ whole genome shotgun (WGS) entry which is preliminary data.</text>
</comment>
<dbReference type="AlphaFoldDB" id="A0A125W9Y2"/>
<accession>A0A125W9Y2</accession>
<dbReference type="InterPro" id="IPR007612">
    <property type="entry name" value="LOR"/>
</dbReference>
<gene>
    <name evidence="1" type="ORF">HMPREF9498_00164</name>
</gene>